<name>X0VT90_9ZZZZ</name>
<dbReference type="EMBL" id="BARS01037576">
    <property type="protein sequence ID" value="GAG14362.1"/>
    <property type="molecule type" value="Genomic_DNA"/>
</dbReference>
<reference evidence="1" key="1">
    <citation type="journal article" date="2014" name="Front. Microbiol.">
        <title>High frequency of phylogenetically diverse reductive dehalogenase-homologous genes in deep subseafloor sedimentary metagenomes.</title>
        <authorList>
            <person name="Kawai M."/>
            <person name="Futagami T."/>
            <person name="Toyoda A."/>
            <person name="Takaki Y."/>
            <person name="Nishi S."/>
            <person name="Hori S."/>
            <person name="Arai W."/>
            <person name="Tsubouchi T."/>
            <person name="Morono Y."/>
            <person name="Uchiyama I."/>
            <person name="Ito T."/>
            <person name="Fujiyama A."/>
            <person name="Inagaki F."/>
            <person name="Takami H."/>
        </authorList>
    </citation>
    <scope>NUCLEOTIDE SEQUENCE</scope>
    <source>
        <strain evidence="1">Expedition CK06-06</strain>
    </source>
</reference>
<evidence type="ECO:0008006" key="2">
    <source>
        <dbReference type="Google" id="ProtNLM"/>
    </source>
</evidence>
<proteinExistence type="predicted"/>
<protein>
    <recommendedName>
        <fullName evidence="2">DUF4398 domain-containing protein</fullName>
    </recommendedName>
</protein>
<accession>X0VT90</accession>
<sequence length="245" mass="26837">MRSRASAAAPFVAVCLFITPALTVPRPLQAQEARDRLDSAVERLERDRAAQLEFLAPRSFEQAEEAIERGRRAAAEAGTDEEIERRAEEADAALAEGELVAERTNRILEEPLQARAFAAAARAPDFAADEWATAEKELREAGLRAERQENDAPDRAARAAEAYRQAQRSAIQVEVLGPAAELRTEAKDSDAEKRAPITLADADTLFAQAERVLRDQPEDLEEARLLATAAAEEYRHAGLLALLAD</sequence>
<gene>
    <name evidence="1" type="ORF">S01H1_57607</name>
</gene>
<comment type="caution">
    <text evidence="1">The sequence shown here is derived from an EMBL/GenBank/DDBJ whole genome shotgun (WGS) entry which is preliminary data.</text>
</comment>
<organism evidence="1">
    <name type="scientific">marine sediment metagenome</name>
    <dbReference type="NCBI Taxonomy" id="412755"/>
    <lineage>
        <taxon>unclassified sequences</taxon>
        <taxon>metagenomes</taxon>
        <taxon>ecological metagenomes</taxon>
    </lineage>
</organism>
<dbReference type="AlphaFoldDB" id="X0VT90"/>
<evidence type="ECO:0000313" key="1">
    <source>
        <dbReference type="EMBL" id="GAG14362.1"/>
    </source>
</evidence>
<feature type="non-terminal residue" evidence="1">
    <location>
        <position position="245"/>
    </location>
</feature>